<reference evidence="4" key="1">
    <citation type="submission" date="2019-10" db="EMBL/GenBank/DDBJ databases">
        <title>Draft genome sequece of Microseira wollei NIES-4236.</title>
        <authorList>
            <person name="Yamaguchi H."/>
            <person name="Suzuki S."/>
            <person name="Kawachi M."/>
        </authorList>
    </citation>
    <scope>NUCLEOTIDE SEQUENCE</scope>
    <source>
        <strain evidence="4">NIES-4236</strain>
    </source>
</reference>
<dbReference type="GO" id="GO:0016757">
    <property type="term" value="F:glycosyltransferase activity"/>
    <property type="evidence" value="ECO:0007669"/>
    <property type="project" value="UniProtKB-KW"/>
</dbReference>
<name>A0AAV3XCE3_9CYAN</name>
<comment type="caution">
    <text evidence="4">The sequence shown here is derived from an EMBL/GenBank/DDBJ whole genome shotgun (WGS) entry which is preliminary data.</text>
</comment>
<dbReference type="SUPFAM" id="SSF53448">
    <property type="entry name" value="Nucleotide-diphospho-sugar transferases"/>
    <property type="match status" value="1"/>
</dbReference>
<protein>
    <submittedName>
        <fullName evidence="4">Glycosyl transferase family 8</fullName>
    </submittedName>
</protein>
<keyword evidence="3" id="KW-0479">Metal-binding</keyword>
<dbReference type="CDD" id="cd04194">
    <property type="entry name" value="GT8_A4GalT_like"/>
    <property type="match status" value="1"/>
</dbReference>
<gene>
    <name evidence="4" type="ORF">MiSe_18150</name>
</gene>
<dbReference type="InterPro" id="IPR002495">
    <property type="entry name" value="Glyco_trans_8"/>
</dbReference>
<dbReference type="RefSeq" id="WP_226577902.1">
    <property type="nucleotide sequence ID" value="NZ_BLAY01000022.1"/>
</dbReference>
<dbReference type="InterPro" id="IPR029044">
    <property type="entry name" value="Nucleotide-diphossugar_trans"/>
</dbReference>
<keyword evidence="5" id="KW-1185">Reference proteome</keyword>
<dbReference type="Pfam" id="PF01501">
    <property type="entry name" value="Glyco_transf_8"/>
    <property type="match status" value="1"/>
</dbReference>
<evidence type="ECO:0000313" key="4">
    <source>
        <dbReference type="EMBL" id="GET37062.1"/>
    </source>
</evidence>
<organism evidence="4 5">
    <name type="scientific">Microseira wollei NIES-4236</name>
    <dbReference type="NCBI Taxonomy" id="2530354"/>
    <lineage>
        <taxon>Bacteria</taxon>
        <taxon>Bacillati</taxon>
        <taxon>Cyanobacteriota</taxon>
        <taxon>Cyanophyceae</taxon>
        <taxon>Oscillatoriophycideae</taxon>
        <taxon>Aerosakkonematales</taxon>
        <taxon>Aerosakkonemataceae</taxon>
        <taxon>Microseira</taxon>
    </lineage>
</organism>
<keyword evidence="1" id="KW-0328">Glycosyltransferase</keyword>
<dbReference type="AlphaFoldDB" id="A0AAV3XCE3"/>
<keyword evidence="2 4" id="KW-0808">Transferase</keyword>
<dbReference type="Gene3D" id="3.90.550.10">
    <property type="entry name" value="Spore Coat Polysaccharide Biosynthesis Protein SpsA, Chain A"/>
    <property type="match status" value="1"/>
</dbReference>
<evidence type="ECO:0000256" key="1">
    <source>
        <dbReference type="ARBA" id="ARBA00022676"/>
    </source>
</evidence>
<dbReference type="Proteomes" id="UP001050975">
    <property type="component" value="Unassembled WGS sequence"/>
</dbReference>
<dbReference type="EMBL" id="BLAY01000022">
    <property type="protein sequence ID" value="GET37062.1"/>
    <property type="molecule type" value="Genomic_DNA"/>
</dbReference>
<dbReference type="GO" id="GO:0046872">
    <property type="term" value="F:metal ion binding"/>
    <property type="evidence" value="ECO:0007669"/>
    <property type="project" value="UniProtKB-KW"/>
</dbReference>
<evidence type="ECO:0000256" key="3">
    <source>
        <dbReference type="ARBA" id="ARBA00022723"/>
    </source>
</evidence>
<proteinExistence type="predicted"/>
<dbReference type="PANTHER" id="PTHR13778">
    <property type="entry name" value="GLYCOSYLTRANSFERASE 8 DOMAIN-CONTAINING PROTEIN"/>
    <property type="match status" value="1"/>
</dbReference>
<evidence type="ECO:0000313" key="5">
    <source>
        <dbReference type="Proteomes" id="UP001050975"/>
    </source>
</evidence>
<dbReference type="PANTHER" id="PTHR13778:SF47">
    <property type="entry name" value="LIPOPOLYSACCHARIDE 1,3-GALACTOSYLTRANSFERASE"/>
    <property type="match status" value="1"/>
</dbReference>
<accession>A0AAV3XCE3</accession>
<dbReference type="InterPro" id="IPR050748">
    <property type="entry name" value="Glycosyltrans_8_dom-fam"/>
</dbReference>
<sequence>MTIINSDKEPIVLVLAADNNYAMALAATARSVIANLNHNKNIEIVIIDGGIKEYNKKKIIKSIKENNVEIKWVKAAPEIFKNMKVYKHFSKATYYRLLLPKILPLEITKAIYLDTDIIVKENLENLWNIDIGNNYVLAVEDMSVRYVSAPNGLKNYEELGIKSDAKYFNAGVLVINIEKWRTDKSGEKVIEYLEKYQEQWLWLDQDGLNAAFAGQWGELDPKWNQQPRIYKYASWKESPYQEDVYQDLRDNPYIIHYSTSGKPWSLGCKHPKKDLFFEYLDKTAWSGWRLHFWRRVWLKVKIETYPYWKHFYQA</sequence>
<evidence type="ECO:0000256" key="2">
    <source>
        <dbReference type="ARBA" id="ARBA00022679"/>
    </source>
</evidence>